<keyword evidence="2" id="KW-0808">Transferase</keyword>
<feature type="domain" description="GST C-terminal" evidence="1">
    <location>
        <begin position="1"/>
        <end position="98"/>
    </location>
</feature>
<sequence>ARRPYTEEERAAARGRLVALLGRMEAALAPSGWLVGGAYSIADIAAVPFVKRIEEEIAPDQMAREKHPLVAEWWSRIQARPAFARAGIGPFTDRPVAP</sequence>
<dbReference type="PANTHER" id="PTHR44051:SF8">
    <property type="entry name" value="GLUTATHIONE S-TRANSFERASE GSTA"/>
    <property type="match status" value="1"/>
</dbReference>
<dbReference type="Gene3D" id="1.20.1050.10">
    <property type="match status" value="1"/>
</dbReference>
<dbReference type="PROSITE" id="PS50405">
    <property type="entry name" value="GST_CTER"/>
    <property type="match status" value="1"/>
</dbReference>
<name>A0A6J4JKS5_9PROT</name>
<dbReference type="EMBL" id="CADCTG010000289">
    <property type="protein sequence ID" value="CAA9281094.1"/>
    <property type="molecule type" value="Genomic_DNA"/>
</dbReference>
<organism evidence="2">
    <name type="scientific">uncultured Acetobacteraceae bacterium</name>
    <dbReference type="NCBI Taxonomy" id="169975"/>
    <lineage>
        <taxon>Bacteria</taxon>
        <taxon>Pseudomonadati</taxon>
        <taxon>Pseudomonadota</taxon>
        <taxon>Alphaproteobacteria</taxon>
        <taxon>Acetobacterales</taxon>
        <taxon>Acetobacteraceae</taxon>
        <taxon>environmental samples</taxon>
    </lineage>
</organism>
<evidence type="ECO:0000313" key="2">
    <source>
        <dbReference type="EMBL" id="CAA9281094.1"/>
    </source>
</evidence>
<dbReference type="GO" id="GO:0016034">
    <property type="term" value="F:maleylacetoacetate isomerase activity"/>
    <property type="evidence" value="ECO:0007669"/>
    <property type="project" value="UniProtKB-EC"/>
</dbReference>
<dbReference type="PANTHER" id="PTHR44051">
    <property type="entry name" value="GLUTATHIONE S-TRANSFERASE-RELATED"/>
    <property type="match status" value="1"/>
</dbReference>
<gene>
    <name evidence="2" type="ORF">AVDCRST_MAG08-3765</name>
</gene>
<accession>A0A6J4JKS5</accession>
<dbReference type="InterPro" id="IPR004046">
    <property type="entry name" value="GST_C"/>
</dbReference>
<dbReference type="InterPro" id="IPR010987">
    <property type="entry name" value="Glutathione-S-Trfase_C-like"/>
</dbReference>
<dbReference type="SUPFAM" id="SSF47616">
    <property type="entry name" value="GST C-terminal domain-like"/>
    <property type="match status" value="1"/>
</dbReference>
<dbReference type="InterPro" id="IPR036282">
    <property type="entry name" value="Glutathione-S-Trfase_C_sf"/>
</dbReference>
<keyword evidence="2" id="KW-0413">Isomerase</keyword>
<dbReference type="EC" id="5.2.1.2" evidence="2"/>
<dbReference type="AlphaFoldDB" id="A0A6J4JKS5"/>
<dbReference type="EC" id="2.5.1.18" evidence="2"/>
<dbReference type="Pfam" id="PF00043">
    <property type="entry name" value="GST_C"/>
    <property type="match status" value="1"/>
</dbReference>
<dbReference type="GO" id="GO:0004364">
    <property type="term" value="F:glutathione transferase activity"/>
    <property type="evidence" value="ECO:0007669"/>
    <property type="project" value="UniProtKB-EC"/>
</dbReference>
<feature type="non-terminal residue" evidence="2">
    <location>
        <position position="1"/>
    </location>
</feature>
<protein>
    <submittedName>
        <fullName evidence="2">Maleylacetoacetate isomerase @ Glutathione S-transferase, zeta</fullName>
        <ecNumber evidence="2">2.5.1.18</ecNumber>
        <ecNumber evidence="2">5.2.1.2</ecNumber>
    </submittedName>
</protein>
<proteinExistence type="predicted"/>
<evidence type="ECO:0000259" key="1">
    <source>
        <dbReference type="PROSITE" id="PS50405"/>
    </source>
</evidence>
<reference evidence="2" key="1">
    <citation type="submission" date="2020-02" db="EMBL/GenBank/DDBJ databases">
        <authorList>
            <person name="Meier V. D."/>
        </authorList>
    </citation>
    <scope>NUCLEOTIDE SEQUENCE</scope>
    <source>
        <strain evidence="2">AVDCRST_MAG08</strain>
    </source>
</reference>